<protein>
    <recommendedName>
        <fullName evidence="6">Clathrin/coatomer adaptor adaptin-like N-terminal domain-containing protein</fullName>
    </recommendedName>
</protein>
<evidence type="ECO:0000313" key="8">
    <source>
        <dbReference type="Proteomes" id="UP000053477"/>
    </source>
</evidence>
<evidence type="ECO:0000259" key="6">
    <source>
        <dbReference type="Pfam" id="PF01602"/>
    </source>
</evidence>
<feature type="signal peptide" evidence="5">
    <location>
        <begin position="1"/>
        <end position="19"/>
    </location>
</feature>
<evidence type="ECO:0000256" key="4">
    <source>
        <dbReference type="ARBA" id="ARBA00023136"/>
    </source>
</evidence>
<evidence type="ECO:0000256" key="3">
    <source>
        <dbReference type="ARBA" id="ARBA00022927"/>
    </source>
</evidence>
<dbReference type="InterPro" id="IPR011989">
    <property type="entry name" value="ARM-like"/>
</dbReference>
<gene>
    <name evidence="7" type="ORF">SCHPADRAFT_840541</name>
</gene>
<evidence type="ECO:0000256" key="2">
    <source>
        <dbReference type="ARBA" id="ARBA00022448"/>
    </source>
</evidence>
<sequence>SDIRVSLIVLIYCLTTSHGSVTRTSLEFAIPSAIHLVEAGSTSAEKRVGYLFCNEVMPKDHGMRLMLINSIRKDLESRRVARMSLALSCIIAVPFAEVVPAVIDLILKATSNSSSVCTFIVAFNSAEFTLSKPSHQGFGHQNLGCPFLR</sequence>
<dbReference type="Pfam" id="PF01602">
    <property type="entry name" value="Adaptin_N"/>
    <property type="match status" value="1"/>
</dbReference>
<evidence type="ECO:0000313" key="7">
    <source>
        <dbReference type="EMBL" id="KLO04465.1"/>
    </source>
</evidence>
<evidence type="ECO:0000256" key="5">
    <source>
        <dbReference type="SAM" id="SignalP"/>
    </source>
</evidence>
<keyword evidence="5" id="KW-0732">Signal</keyword>
<proteinExistence type="predicted"/>
<keyword evidence="8" id="KW-1185">Reference proteome</keyword>
<dbReference type="GO" id="GO:0006886">
    <property type="term" value="P:intracellular protein transport"/>
    <property type="evidence" value="ECO:0007669"/>
    <property type="project" value="InterPro"/>
</dbReference>
<comment type="subcellular location">
    <subcellularLocation>
        <location evidence="1">Endomembrane system</location>
    </subcellularLocation>
</comment>
<dbReference type="Gene3D" id="1.25.10.10">
    <property type="entry name" value="Leucine-rich Repeat Variant"/>
    <property type="match status" value="1"/>
</dbReference>
<dbReference type="InParanoid" id="A0A0H2QY39"/>
<dbReference type="GO" id="GO:0016192">
    <property type="term" value="P:vesicle-mediated transport"/>
    <property type="evidence" value="ECO:0007669"/>
    <property type="project" value="InterPro"/>
</dbReference>
<dbReference type="InterPro" id="IPR050840">
    <property type="entry name" value="Adaptor_Complx_Large_Subunit"/>
</dbReference>
<keyword evidence="3" id="KW-0653">Protein transport</keyword>
<dbReference type="STRING" id="27342.A0A0H2QY39"/>
<dbReference type="SUPFAM" id="SSF48371">
    <property type="entry name" value="ARM repeat"/>
    <property type="match status" value="1"/>
</dbReference>
<dbReference type="InterPro" id="IPR016024">
    <property type="entry name" value="ARM-type_fold"/>
</dbReference>
<dbReference type="AlphaFoldDB" id="A0A0H2QY39"/>
<evidence type="ECO:0000256" key="1">
    <source>
        <dbReference type="ARBA" id="ARBA00004308"/>
    </source>
</evidence>
<dbReference type="GO" id="GO:0012505">
    <property type="term" value="C:endomembrane system"/>
    <property type="evidence" value="ECO:0007669"/>
    <property type="project" value="UniProtKB-SubCell"/>
</dbReference>
<feature type="chain" id="PRO_5005201430" description="Clathrin/coatomer adaptor adaptin-like N-terminal domain-containing protein" evidence="5">
    <location>
        <begin position="20"/>
        <end position="149"/>
    </location>
</feature>
<keyword evidence="2" id="KW-0813">Transport</keyword>
<dbReference type="GO" id="GO:0030117">
    <property type="term" value="C:membrane coat"/>
    <property type="evidence" value="ECO:0007669"/>
    <property type="project" value="InterPro"/>
</dbReference>
<keyword evidence="4" id="KW-0472">Membrane</keyword>
<dbReference type="PANTHER" id="PTHR22780">
    <property type="entry name" value="ADAPTIN, ALPHA/GAMMA/EPSILON"/>
    <property type="match status" value="1"/>
</dbReference>
<dbReference type="EMBL" id="KQ086532">
    <property type="protein sequence ID" value="KLO04465.1"/>
    <property type="molecule type" value="Genomic_DNA"/>
</dbReference>
<feature type="non-terminal residue" evidence="7">
    <location>
        <position position="1"/>
    </location>
</feature>
<dbReference type="InterPro" id="IPR002553">
    <property type="entry name" value="Clathrin/coatomer_adapt-like_N"/>
</dbReference>
<organism evidence="7 8">
    <name type="scientific">Schizopora paradoxa</name>
    <dbReference type="NCBI Taxonomy" id="27342"/>
    <lineage>
        <taxon>Eukaryota</taxon>
        <taxon>Fungi</taxon>
        <taxon>Dikarya</taxon>
        <taxon>Basidiomycota</taxon>
        <taxon>Agaricomycotina</taxon>
        <taxon>Agaricomycetes</taxon>
        <taxon>Hymenochaetales</taxon>
        <taxon>Schizoporaceae</taxon>
        <taxon>Schizopora</taxon>
    </lineage>
</organism>
<reference evidence="7 8" key="1">
    <citation type="submission" date="2015-04" db="EMBL/GenBank/DDBJ databases">
        <title>Complete genome sequence of Schizopora paradoxa KUC8140, a cosmopolitan wood degrader in East Asia.</title>
        <authorList>
            <consortium name="DOE Joint Genome Institute"/>
            <person name="Min B."/>
            <person name="Park H."/>
            <person name="Jang Y."/>
            <person name="Kim J.-J."/>
            <person name="Kim K.H."/>
            <person name="Pangilinan J."/>
            <person name="Lipzen A."/>
            <person name="Riley R."/>
            <person name="Grigoriev I.V."/>
            <person name="Spatafora J.W."/>
            <person name="Choi I.-G."/>
        </authorList>
    </citation>
    <scope>NUCLEOTIDE SEQUENCE [LARGE SCALE GENOMIC DNA]</scope>
    <source>
        <strain evidence="7 8">KUC8140</strain>
    </source>
</reference>
<dbReference type="OrthoDB" id="29308at2759"/>
<dbReference type="Proteomes" id="UP000053477">
    <property type="component" value="Unassembled WGS sequence"/>
</dbReference>
<name>A0A0H2QY39_9AGAM</name>
<feature type="domain" description="Clathrin/coatomer adaptor adaptin-like N-terminal" evidence="6">
    <location>
        <begin position="26"/>
        <end position="115"/>
    </location>
</feature>
<accession>A0A0H2QY39</accession>